<evidence type="ECO:0000313" key="10">
    <source>
        <dbReference type="EMBL" id="KAE8691826.1"/>
    </source>
</evidence>
<gene>
    <name evidence="10" type="ORF">F3Y22_tig00110879pilonHSYRG00135</name>
</gene>
<keyword evidence="2" id="KW-0813">Transport</keyword>
<evidence type="ECO:0000256" key="4">
    <source>
        <dbReference type="ARBA" id="ARBA00022970"/>
    </source>
</evidence>
<comment type="subcellular location">
    <subcellularLocation>
        <location evidence="1">Membrane</location>
    </subcellularLocation>
</comment>
<evidence type="ECO:0000259" key="8">
    <source>
        <dbReference type="Pfam" id="PF01490"/>
    </source>
</evidence>
<dbReference type="AlphaFoldDB" id="A0A6A2ZJT7"/>
<keyword evidence="5 7" id="KW-1133">Transmembrane helix</keyword>
<dbReference type="Proteomes" id="UP000436088">
    <property type="component" value="Unassembled WGS sequence"/>
</dbReference>
<dbReference type="EMBL" id="VEPZ02001144">
    <property type="protein sequence ID" value="KAE8691826.1"/>
    <property type="molecule type" value="Genomic_DNA"/>
</dbReference>
<dbReference type="Pfam" id="PF01490">
    <property type="entry name" value="Aa_trans"/>
    <property type="match status" value="1"/>
</dbReference>
<organism evidence="10 11">
    <name type="scientific">Hibiscus syriacus</name>
    <name type="common">Rose of Sharon</name>
    <dbReference type="NCBI Taxonomy" id="106335"/>
    <lineage>
        <taxon>Eukaryota</taxon>
        <taxon>Viridiplantae</taxon>
        <taxon>Streptophyta</taxon>
        <taxon>Embryophyta</taxon>
        <taxon>Tracheophyta</taxon>
        <taxon>Spermatophyta</taxon>
        <taxon>Magnoliopsida</taxon>
        <taxon>eudicotyledons</taxon>
        <taxon>Gunneridae</taxon>
        <taxon>Pentapetalae</taxon>
        <taxon>rosids</taxon>
        <taxon>malvids</taxon>
        <taxon>Malvales</taxon>
        <taxon>Malvaceae</taxon>
        <taxon>Malvoideae</taxon>
        <taxon>Hibiscus</taxon>
    </lineage>
</organism>
<dbReference type="GO" id="GO:0016020">
    <property type="term" value="C:membrane"/>
    <property type="evidence" value="ECO:0007669"/>
    <property type="project" value="UniProtKB-SubCell"/>
</dbReference>
<evidence type="ECO:0000256" key="5">
    <source>
        <dbReference type="ARBA" id="ARBA00022989"/>
    </source>
</evidence>
<dbReference type="PANTHER" id="PTHR46508">
    <property type="entry name" value="PHD FINGER FAMILY PROTEIN"/>
    <property type="match status" value="1"/>
</dbReference>
<reference evidence="10" key="1">
    <citation type="submission" date="2019-09" db="EMBL/GenBank/DDBJ databases">
        <title>Draft genome information of white flower Hibiscus syriacus.</title>
        <authorList>
            <person name="Kim Y.-M."/>
        </authorList>
    </citation>
    <scope>NUCLEOTIDE SEQUENCE [LARGE SCALE GENOMIC DNA]</scope>
    <source>
        <strain evidence="10">YM2019G1</strain>
    </source>
</reference>
<keyword evidence="6 7" id="KW-0472">Membrane</keyword>
<evidence type="ECO:0000256" key="6">
    <source>
        <dbReference type="ARBA" id="ARBA00023136"/>
    </source>
</evidence>
<dbReference type="PANTHER" id="PTHR46508:SF1">
    <property type="entry name" value="PHD FINGER FAMILY PROTEIN"/>
    <property type="match status" value="1"/>
</dbReference>
<evidence type="ECO:0008006" key="12">
    <source>
        <dbReference type="Google" id="ProtNLM"/>
    </source>
</evidence>
<comment type="caution">
    <text evidence="10">The sequence shown here is derived from an EMBL/GenBank/DDBJ whole genome shotgun (WGS) entry which is preliminary data.</text>
</comment>
<proteinExistence type="predicted"/>
<name>A0A6A2ZJT7_HIBSY</name>
<feature type="domain" description="Membrane-bound transcription factor PTM chromo" evidence="9">
    <location>
        <begin position="93"/>
        <end position="164"/>
    </location>
</feature>
<dbReference type="Pfam" id="PF24294">
    <property type="entry name" value="Chromo_PTM"/>
    <property type="match status" value="1"/>
</dbReference>
<evidence type="ECO:0000256" key="2">
    <source>
        <dbReference type="ARBA" id="ARBA00022448"/>
    </source>
</evidence>
<feature type="domain" description="Amino acid transporter transmembrane" evidence="8">
    <location>
        <begin position="2"/>
        <end position="63"/>
    </location>
</feature>
<keyword evidence="4" id="KW-0029">Amino-acid transport</keyword>
<dbReference type="InterPro" id="IPR056618">
    <property type="entry name" value="Chromo_PTM"/>
</dbReference>
<evidence type="ECO:0000256" key="3">
    <source>
        <dbReference type="ARBA" id="ARBA00022692"/>
    </source>
</evidence>
<evidence type="ECO:0000259" key="9">
    <source>
        <dbReference type="Pfam" id="PF24294"/>
    </source>
</evidence>
<evidence type="ECO:0000256" key="1">
    <source>
        <dbReference type="ARBA" id="ARBA00004370"/>
    </source>
</evidence>
<evidence type="ECO:0000256" key="7">
    <source>
        <dbReference type="SAM" id="Phobius"/>
    </source>
</evidence>
<dbReference type="InterPro" id="IPR013057">
    <property type="entry name" value="AA_transpt_TM"/>
</dbReference>
<evidence type="ECO:0000313" key="11">
    <source>
        <dbReference type="Proteomes" id="UP000436088"/>
    </source>
</evidence>
<keyword evidence="11" id="KW-1185">Reference proteome</keyword>
<keyword evidence="3 7" id="KW-0812">Transmembrane</keyword>
<protein>
    <recommendedName>
        <fullName evidence="12">Amino acid transporter transmembrane domain-containing protein</fullName>
    </recommendedName>
</protein>
<accession>A0A6A2ZJT7</accession>
<feature type="transmembrane region" description="Helical" evidence="7">
    <location>
        <begin position="12"/>
        <end position="33"/>
    </location>
</feature>
<dbReference type="GO" id="GO:0006865">
    <property type="term" value="P:amino acid transport"/>
    <property type="evidence" value="ECO:0007669"/>
    <property type="project" value="UniProtKB-KW"/>
</dbReference>
<sequence>MLPFFGDINAVVGAFGFMPLDFVLPAVFFNLTFKPSKQSLIFWLNVTIAVVFSALGVIAAIAAVRYLDLHVRWNDLVRPDHNISDGKGSESEASVFRNAITCDKKTVQRKIQYGVAFGNQKHLPSRVMKNIIDTERTEDAKEKCWFHSTYIPLYLIKEYEERMSVAVLPSVKKPSTQLSDLQRRQLKASRRNVFAYLIRKVLLCFV</sequence>
<feature type="transmembrane region" description="Helical" evidence="7">
    <location>
        <begin position="40"/>
        <end position="64"/>
    </location>
</feature>